<protein>
    <submittedName>
        <fullName evidence="2">Uncharacterized protein</fullName>
    </submittedName>
</protein>
<name>A0A392QX04_9FABA</name>
<evidence type="ECO:0000313" key="2">
    <source>
        <dbReference type="EMBL" id="MCI28881.1"/>
    </source>
</evidence>
<evidence type="ECO:0000256" key="1">
    <source>
        <dbReference type="SAM" id="MobiDB-lite"/>
    </source>
</evidence>
<dbReference type="AlphaFoldDB" id="A0A392QX04"/>
<sequence length="75" mass="8676">MHPQQSKDLLLNPIASISSNEFYDNSSGISDFLLVNELDPEDDEEDKDYEDEDENENEDEGDDEDEEDCDDEEEL</sequence>
<organism evidence="2 3">
    <name type="scientific">Trifolium medium</name>
    <dbReference type="NCBI Taxonomy" id="97028"/>
    <lineage>
        <taxon>Eukaryota</taxon>
        <taxon>Viridiplantae</taxon>
        <taxon>Streptophyta</taxon>
        <taxon>Embryophyta</taxon>
        <taxon>Tracheophyta</taxon>
        <taxon>Spermatophyta</taxon>
        <taxon>Magnoliopsida</taxon>
        <taxon>eudicotyledons</taxon>
        <taxon>Gunneridae</taxon>
        <taxon>Pentapetalae</taxon>
        <taxon>rosids</taxon>
        <taxon>fabids</taxon>
        <taxon>Fabales</taxon>
        <taxon>Fabaceae</taxon>
        <taxon>Papilionoideae</taxon>
        <taxon>50 kb inversion clade</taxon>
        <taxon>NPAAA clade</taxon>
        <taxon>Hologalegina</taxon>
        <taxon>IRL clade</taxon>
        <taxon>Trifolieae</taxon>
        <taxon>Trifolium</taxon>
    </lineage>
</organism>
<feature type="compositionally biased region" description="Acidic residues" evidence="1">
    <location>
        <begin position="38"/>
        <end position="75"/>
    </location>
</feature>
<keyword evidence="3" id="KW-1185">Reference proteome</keyword>
<proteinExistence type="predicted"/>
<dbReference type="EMBL" id="LXQA010168651">
    <property type="protein sequence ID" value="MCI28881.1"/>
    <property type="molecule type" value="Genomic_DNA"/>
</dbReference>
<dbReference type="Proteomes" id="UP000265520">
    <property type="component" value="Unassembled WGS sequence"/>
</dbReference>
<feature type="non-terminal residue" evidence="2">
    <location>
        <position position="75"/>
    </location>
</feature>
<feature type="region of interest" description="Disordered" evidence="1">
    <location>
        <begin position="35"/>
        <end position="75"/>
    </location>
</feature>
<reference evidence="2 3" key="1">
    <citation type="journal article" date="2018" name="Front. Plant Sci.">
        <title>Red Clover (Trifolium pratense) and Zigzag Clover (T. medium) - A Picture of Genomic Similarities and Differences.</title>
        <authorList>
            <person name="Dluhosova J."/>
            <person name="Istvanek J."/>
            <person name="Nedelnik J."/>
            <person name="Repkova J."/>
        </authorList>
    </citation>
    <scope>NUCLEOTIDE SEQUENCE [LARGE SCALE GENOMIC DNA]</scope>
    <source>
        <strain evidence="3">cv. 10/8</strain>
        <tissue evidence="2">Leaf</tissue>
    </source>
</reference>
<comment type="caution">
    <text evidence="2">The sequence shown here is derived from an EMBL/GenBank/DDBJ whole genome shotgun (WGS) entry which is preliminary data.</text>
</comment>
<evidence type="ECO:0000313" key="3">
    <source>
        <dbReference type="Proteomes" id="UP000265520"/>
    </source>
</evidence>
<accession>A0A392QX04</accession>